<feature type="compositionally biased region" description="Gly residues" evidence="1">
    <location>
        <begin position="230"/>
        <end position="243"/>
    </location>
</feature>
<feature type="compositionally biased region" description="Polar residues" evidence="1">
    <location>
        <begin position="36"/>
        <end position="48"/>
    </location>
</feature>
<feature type="compositionally biased region" description="Basic and acidic residues" evidence="1">
    <location>
        <begin position="283"/>
        <end position="295"/>
    </location>
</feature>
<feature type="region of interest" description="Disordered" evidence="1">
    <location>
        <begin position="220"/>
        <end position="254"/>
    </location>
</feature>
<feature type="compositionally biased region" description="Low complexity" evidence="1">
    <location>
        <begin position="296"/>
        <end position="305"/>
    </location>
</feature>
<evidence type="ECO:0000313" key="2">
    <source>
        <dbReference type="EMBL" id="PGG98367.1"/>
    </source>
</evidence>
<evidence type="ECO:0000313" key="3">
    <source>
        <dbReference type="Proteomes" id="UP000224080"/>
    </source>
</evidence>
<gene>
    <name evidence="2" type="ORF">GX51_06854</name>
</gene>
<feature type="compositionally biased region" description="Polar residues" evidence="1">
    <location>
        <begin position="18"/>
        <end position="28"/>
    </location>
</feature>
<name>A0A2B7WPF5_9EURO</name>
<accession>A0A2B7WPF5</accession>
<feature type="region of interest" description="Disordered" evidence="1">
    <location>
        <begin position="278"/>
        <end position="350"/>
    </location>
</feature>
<evidence type="ECO:0000256" key="1">
    <source>
        <dbReference type="SAM" id="MobiDB-lite"/>
    </source>
</evidence>
<reference evidence="2 3" key="1">
    <citation type="submission" date="2017-10" db="EMBL/GenBank/DDBJ databases">
        <title>Comparative genomics in systemic dimorphic fungi from Ajellomycetaceae.</title>
        <authorList>
            <person name="Munoz J.F."/>
            <person name="Mcewen J.G."/>
            <person name="Clay O.K."/>
            <person name="Cuomo C.A."/>
        </authorList>
    </citation>
    <scope>NUCLEOTIDE SEQUENCE [LARGE SCALE GENOMIC DNA]</scope>
    <source>
        <strain evidence="2 3">UAMH130</strain>
    </source>
</reference>
<feature type="region of interest" description="Disordered" evidence="1">
    <location>
        <begin position="1"/>
        <end position="50"/>
    </location>
</feature>
<sequence length="406" mass="43289">MAEQQSTTPPAILAPPSGQVSPTPGTNEADTRSSTDHSLPTEATSTQDVADDVLAEYNAALAADPSLRSATPQAEWEDYETILAQNPELLAAVVTDKTKTFYTSKNKWECGHEGPEIPTDIEKEPGDDDGGNSATLITECQGLCPHCLDPETNPALQKETIVDGKVFYMSKDKWECGHAGDEILTDIEKDPLDIQAGKPSVLINEMKGICPTCMEKWHKLETGDGDDGGELGGPSSGPAGGGSSSPPTYDEALEADGPYDQVDEEEGEDRLAFQVGLLDLDDGPSKGKNAERDHSPAGSPGIEGSAAGGSGSRMKATANVGRAPMVCDDDDYPDDEDYDDDPVDEKGYGDKYATYYSSGDEEDISGRNTQVEIEINTNRNVNLEVEINPAADSVENARPKQKKPTE</sequence>
<dbReference type="Proteomes" id="UP000224080">
    <property type="component" value="Unassembled WGS sequence"/>
</dbReference>
<comment type="caution">
    <text evidence="2">The sequence shown here is derived from an EMBL/GenBank/DDBJ whole genome shotgun (WGS) entry which is preliminary data.</text>
</comment>
<feature type="compositionally biased region" description="Acidic residues" evidence="1">
    <location>
        <begin position="327"/>
        <end position="343"/>
    </location>
</feature>
<dbReference type="AlphaFoldDB" id="A0A2B7WPF5"/>
<proteinExistence type="predicted"/>
<dbReference type="OrthoDB" id="4187608at2759"/>
<dbReference type="EMBL" id="PDNC01000122">
    <property type="protein sequence ID" value="PGG98367.1"/>
    <property type="molecule type" value="Genomic_DNA"/>
</dbReference>
<protein>
    <submittedName>
        <fullName evidence="2">Uncharacterized protein</fullName>
    </submittedName>
</protein>
<organism evidence="2 3">
    <name type="scientific">Blastomyces parvus</name>
    <dbReference type="NCBI Taxonomy" id="2060905"/>
    <lineage>
        <taxon>Eukaryota</taxon>
        <taxon>Fungi</taxon>
        <taxon>Dikarya</taxon>
        <taxon>Ascomycota</taxon>
        <taxon>Pezizomycotina</taxon>
        <taxon>Eurotiomycetes</taxon>
        <taxon>Eurotiomycetidae</taxon>
        <taxon>Onygenales</taxon>
        <taxon>Ajellomycetaceae</taxon>
        <taxon>Blastomyces</taxon>
    </lineage>
</organism>
<keyword evidence="3" id="KW-1185">Reference proteome</keyword>